<reference evidence="1" key="2">
    <citation type="journal article" date="2023" name="Microbiol Resour">
        <title>Decontamination and Annotation of the Draft Genome Sequence of the Oomycete Lagenidium giganteum ARSEF 373.</title>
        <authorList>
            <person name="Morgan W.R."/>
            <person name="Tartar A."/>
        </authorList>
    </citation>
    <scope>NUCLEOTIDE SEQUENCE</scope>
    <source>
        <strain evidence="1">ARSEF 373</strain>
    </source>
</reference>
<sequence length="543" mass="61080">MGAVAILIQNVVVMPYPTVIDDADGVSPGLYNSDSIFISKRIITGHDVQKMSSTCHSTRVAFEDKRDSAVNEIGGRPKSTVRARVPRWWFHPSSTESEQLIEVPAFRSTTSHCAISLLDVMYALPKFFRDHPATLKLTPVDLNTTTKGIGWQNKIALVGLMSVTMGRCGPMYDYLTAVTYCNTVAMASLTYNVWGPKELLDHIDDGVTVFESCFGSEIILSRYFIVVFAGSMIQKAVTHYQQYNPVDAVHVTADISRVLDAILRHDLLVTSGAGFEAYERDEKDFVGAMMTLHHAPWIIFTGNPTRCIASLRHGWKTTPQHWWWIGDKFQRLRLEIVQTMWLMALKKKPVMSHLVYMLVEDSDNPAMWFQKQMMVNAVVVGRPQNGEAWSLIPLLSALLRVHRSQELMVGIIAEMGTTMLSLLEVEGTSCSTHCCFGFKTLGINEHDDKLSMWRKLKPTFEQMMNETLLAVENVHEQMNAAVVPVIIPLEYVTDTRTSTIFPNDEPPQPLNAGLMRLSSKMSPNDQELLTLRKSLVCFDTLET</sequence>
<name>A0AAV2YHC4_9STRA</name>
<dbReference type="Proteomes" id="UP001146120">
    <property type="component" value="Unassembled WGS sequence"/>
</dbReference>
<evidence type="ECO:0000313" key="2">
    <source>
        <dbReference type="Proteomes" id="UP001146120"/>
    </source>
</evidence>
<comment type="caution">
    <text evidence="1">The sequence shown here is derived from an EMBL/GenBank/DDBJ whole genome shotgun (WGS) entry which is preliminary data.</text>
</comment>
<reference evidence="1" key="1">
    <citation type="submission" date="2022-11" db="EMBL/GenBank/DDBJ databases">
        <authorList>
            <person name="Morgan W.R."/>
            <person name="Tartar A."/>
        </authorList>
    </citation>
    <scope>NUCLEOTIDE SEQUENCE</scope>
    <source>
        <strain evidence="1">ARSEF 373</strain>
    </source>
</reference>
<protein>
    <submittedName>
        <fullName evidence="1">Uncharacterized protein</fullName>
    </submittedName>
</protein>
<keyword evidence="2" id="KW-1185">Reference proteome</keyword>
<dbReference type="EMBL" id="DAKRPA010000253">
    <property type="protein sequence ID" value="DAZ94400.1"/>
    <property type="molecule type" value="Genomic_DNA"/>
</dbReference>
<proteinExistence type="predicted"/>
<accession>A0AAV2YHC4</accession>
<gene>
    <name evidence="1" type="ORF">N0F65_003264</name>
</gene>
<evidence type="ECO:0000313" key="1">
    <source>
        <dbReference type="EMBL" id="DAZ94400.1"/>
    </source>
</evidence>
<organism evidence="1 2">
    <name type="scientific">Lagenidium giganteum</name>
    <dbReference type="NCBI Taxonomy" id="4803"/>
    <lineage>
        <taxon>Eukaryota</taxon>
        <taxon>Sar</taxon>
        <taxon>Stramenopiles</taxon>
        <taxon>Oomycota</taxon>
        <taxon>Peronosporomycetes</taxon>
        <taxon>Pythiales</taxon>
        <taxon>Pythiaceae</taxon>
    </lineage>
</organism>
<dbReference type="AlphaFoldDB" id="A0AAV2YHC4"/>